<dbReference type="RefSeq" id="WP_230743300.1">
    <property type="nucleotide sequence ID" value="NZ_PGCK01000017.1"/>
</dbReference>
<dbReference type="AlphaFoldDB" id="A0AAP2RFT6"/>
<dbReference type="EMBL" id="PGCK01000017">
    <property type="protein sequence ID" value="MCD1296302.1"/>
    <property type="molecule type" value="Genomic_DNA"/>
</dbReference>
<accession>A0AAP2RFT6</accession>
<evidence type="ECO:0000313" key="2">
    <source>
        <dbReference type="Proteomes" id="UP001320159"/>
    </source>
</evidence>
<sequence>MHIVRLKVTGRVPGDGEYWLLTKCYPEMIGFPQENCAFMFRNDCAGFEVVYSRLSFDKAFDLEKLLKNAYQGEALIVMR</sequence>
<name>A0AAP2RFT6_9EURY</name>
<comment type="caution">
    <text evidence="1">The sequence shown here is derived from an EMBL/GenBank/DDBJ whole genome shotgun (WGS) entry which is preliminary data.</text>
</comment>
<keyword evidence="2" id="KW-1185">Reference proteome</keyword>
<evidence type="ECO:0000313" key="1">
    <source>
        <dbReference type="EMBL" id="MCD1296302.1"/>
    </source>
</evidence>
<protein>
    <submittedName>
        <fullName evidence="1">Uncharacterized protein</fullName>
    </submittedName>
</protein>
<gene>
    <name evidence="1" type="ORF">CUJ83_14965</name>
</gene>
<proteinExistence type="predicted"/>
<dbReference type="Proteomes" id="UP001320159">
    <property type="component" value="Unassembled WGS sequence"/>
</dbReference>
<reference evidence="1 2" key="1">
    <citation type="submission" date="2017-11" db="EMBL/GenBank/DDBJ databases">
        <title>Isolation and Characterization of Family Methanocellaceae Species from Potential Methane Hydrate Area Offshore Southwestern Taiwan.</title>
        <authorList>
            <person name="Zhang W.-L."/>
            <person name="Chen W.-C."/>
            <person name="Lai M.-C."/>
            <person name="Chen S.-C."/>
        </authorList>
    </citation>
    <scope>NUCLEOTIDE SEQUENCE [LARGE SCALE GENOMIC DNA]</scope>
    <source>
        <strain evidence="1 2">CWC-04</strain>
    </source>
</reference>
<organism evidence="1 2">
    <name type="scientific">Methanooceanicella nereidis</name>
    <dbReference type="NCBI Taxonomy" id="2052831"/>
    <lineage>
        <taxon>Archaea</taxon>
        <taxon>Methanobacteriati</taxon>
        <taxon>Methanobacteriota</taxon>
        <taxon>Stenosarchaea group</taxon>
        <taxon>Methanomicrobia</taxon>
        <taxon>Methanocellales</taxon>
        <taxon>Methanocellaceae</taxon>
        <taxon>Methanooceanicella</taxon>
    </lineage>
</organism>